<keyword evidence="2 5" id="KW-0479">Metal-binding</keyword>
<evidence type="ECO:0000259" key="6">
    <source>
        <dbReference type="PROSITE" id="PS50255"/>
    </source>
</evidence>
<dbReference type="PANTHER" id="PTHR19359:SF14">
    <property type="entry name" value="CYTOCHROME B5 A"/>
    <property type="match status" value="1"/>
</dbReference>
<dbReference type="PANTHER" id="PTHR19359">
    <property type="entry name" value="CYTOCHROME B5"/>
    <property type="match status" value="1"/>
</dbReference>
<dbReference type="EMBL" id="CAXAMN010026728">
    <property type="protein sequence ID" value="CAK9105382.1"/>
    <property type="molecule type" value="Genomic_DNA"/>
</dbReference>
<evidence type="ECO:0000313" key="8">
    <source>
        <dbReference type="Proteomes" id="UP001642484"/>
    </source>
</evidence>
<feature type="domain" description="Cytochrome b5 heme-binding" evidence="6">
    <location>
        <begin position="7"/>
        <end position="84"/>
    </location>
</feature>
<dbReference type="PROSITE" id="PS50255">
    <property type="entry name" value="CYTOCHROME_B5_2"/>
    <property type="match status" value="1"/>
</dbReference>
<protein>
    <recommendedName>
        <fullName evidence="6">Cytochrome b5 heme-binding domain-containing protein</fullName>
    </recommendedName>
</protein>
<feature type="transmembrane region" description="Helical" evidence="5">
    <location>
        <begin position="114"/>
        <end position="134"/>
    </location>
</feature>
<reference evidence="7 8" key="1">
    <citation type="submission" date="2024-02" db="EMBL/GenBank/DDBJ databases">
        <authorList>
            <person name="Chen Y."/>
            <person name="Shah S."/>
            <person name="Dougan E. K."/>
            <person name="Thang M."/>
            <person name="Chan C."/>
        </authorList>
    </citation>
    <scope>NUCLEOTIDE SEQUENCE [LARGE SCALE GENOMIC DNA]</scope>
</reference>
<keyword evidence="3 5" id="KW-0408">Iron</keyword>
<keyword evidence="5" id="KW-0812">Transmembrane</keyword>
<dbReference type="Gene3D" id="3.10.120.10">
    <property type="entry name" value="Cytochrome b5-like heme/steroid binding domain"/>
    <property type="match status" value="1"/>
</dbReference>
<dbReference type="Pfam" id="PF00173">
    <property type="entry name" value="Cyt-b5"/>
    <property type="match status" value="1"/>
</dbReference>
<sequence length="137" mass="14561">MADTKPRKKITAAELAQHSTDSNAWMACHGLVLNLSKEFLEEHPGGPDVVVALAGKDGTQDFEDISHSDSAREWANKLIIGYMKGTEEEESERKVKIVPKHAEAARGGGGGGGLGAFIPAVLVLILAGAAYFFLNKS</sequence>
<dbReference type="SUPFAM" id="SSF55856">
    <property type="entry name" value="Cytochrome b5-like heme/steroid binding domain"/>
    <property type="match status" value="1"/>
</dbReference>
<evidence type="ECO:0000313" key="7">
    <source>
        <dbReference type="EMBL" id="CAK9105382.1"/>
    </source>
</evidence>
<name>A0ABP0RZB2_9DINO</name>
<dbReference type="InterPro" id="IPR036400">
    <property type="entry name" value="Cyt_B5-like_heme/steroid_sf"/>
</dbReference>
<accession>A0ABP0RZB2</accession>
<evidence type="ECO:0000256" key="1">
    <source>
        <dbReference type="ARBA" id="ARBA00022617"/>
    </source>
</evidence>
<evidence type="ECO:0000256" key="2">
    <source>
        <dbReference type="ARBA" id="ARBA00022723"/>
    </source>
</evidence>
<dbReference type="PRINTS" id="PR00363">
    <property type="entry name" value="CYTOCHROMEB5"/>
</dbReference>
<dbReference type="InterPro" id="IPR018506">
    <property type="entry name" value="Cyt_B5_heme-BS"/>
</dbReference>
<dbReference type="PROSITE" id="PS00191">
    <property type="entry name" value="CYTOCHROME_B5_1"/>
    <property type="match status" value="1"/>
</dbReference>
<keyword evidence="5" id="KW-0472">Membrane</keyword>
<evidence type="ECO:0000256" key="4">
    <source>
        <dbReference type="ARBA" id="ARBA00038168"/>
    </source>
</evidence>
<evidence type="ECO:0000256" key="3">
    <source>
        <dbReference type="ARBA" id="ARBA00023004"/>
    </source>
</evidence>
<keyword evidence="1 5" id="KW-0349">Heme</keyword>
<gene>
    <name evidence="7" type="ORF">CCMP2556_LOCUS49324</name>
</gene>
<organism evidence="7 8">
    <name type="scientific">Durusdinium trenchii</name>
    <dbReference type="NCBI Taxonomy" id="1381693"/>
    <lineage>
        <taxon>Eukaryota</taxon>
        <taxon>Sar</taxon>
        <taxon>Alveolata</taxon>
        <taxon>Dinophyceae</taxon>
        <taxon>Suessiales</taxon>
        <taxon>Symbiodiniaceae</taxon>
        <taxon>Durusdinium</taxon>
    </lineage>
</organism>
<dbReference type="InterPro" id="IPR050668">
    <property type="entry name" value="Cytochrome_b5"/>
</dbReference>
<comment type="similarity">
    <text evidence="4 5">Belongs to the cytochrome b5 family.</text>
</comment>
<keyword evidence="8" id="KW-1185">Reference proteome</keyword>
<dbReference type="Proteomes" id="UP001642484">
    <property type="component" value="Unassembled WGS sequence"/>
</dbReference>
<proteinExistence type="inferred from homology"/>
<comment type="caution">
    <text evidence="7">The sequence shown here is derived from an EMBL/GenBank/DDBJ whole genome shotgun (WGS) entry which is preliminary data.</text>
</comment>
<dbReference type="InterPro" id="IPR001199">
    <property type="entry name" value="Cyt_B5-like_heme/steroid-bd"/>
</dbReference>
<keyword evidence="5" id="KW-1133">Transmembrane helix</keyword>
<evidence type="ECO:0000256" key="5">
    <source>
        <dbReference type="RuleBase" id="RU362121"/>
    </source>
</evidence>
<dbReference type="SMART" id="SM01117">
    <property type="entry name" value="Cyt-b5"/>
    <property type="match status" value="1"/>
</dbReference>